<evidence type="ECO:0000256" key="4">
    <source>
        <dbReference type="SAM" id="SignalP"/>
    </source>
</evidence>
<dbReference type="Gene3D" id="2.40.260.10">
    <property type="entry name" value="Sortase"/>
    <property type="match status" value="1"/>
</dbReference>
<dbReference type="Pfam" id="PF04203">
    <property type="entry name" value="Sortase"/>
    <property type="match status" value="1"/>
</dbReference>
<feature type="active site" description="Acyl-thioester intermediate" evidence="2">
    <location>
        <position position="201"/>
    </location>
</feature>
<feature type="signal peptide" evidence="4">
    <location>
        <begin position="1"/>
        <end position="31"/>
    </location>
</feature>
<feature type="region of interest" description="Disordered" evidence="3">
    <location>
        <begin position="35"/>
        <end position="61"/>
    </location>
</feature>
<sequence>MQKWLLPTSIVLMVASVGTLLFLLFSTPEQAASNITQGTASPKTVTSSENKKEAPAEDPLKPSDIFKKEFKDLSTNEVELPKTLSIPTLDVKTKVEQVGLDKNGAMATPKNEQQVGWYKFGPRPGDVGNAVIDGHTDTKTGPAVFYQLRDLKKNDQIKIKDASGRTLVFRVKKLVQYDHLDAPLQKIFGASEKRNLNLITCIGTFDQNAGTYDDRLVVFTELDEKASDPVKTPPKPATNVRVSGGFVNWYASTDKDVVKYNIYQEKDGKRKKLGTTDVIERKAFPLPEDATGRFIITAVNKAGIESEEAFSAVRR</sequence>
<feature type="compositionally biased region" description="Polar residues" evidence="3">
    <location>
        <begin position="35"/>
        <end position="48"/>
    </location>
</feature>
<reference evidence="5 6" key="1">
    <citation type="journal article" date="2015" name="Int. J. Syst. Evol. Microbiol.">
        <title>Exiguobacterium enclense sp. nov., isolated from sediment.</title>
        <authorList>
            <person name="Dastager S.G."/>
            <person name="Mawlankar R."/>
            <person name="Sonalkar V.V."/>
            <person name="Thorat M.N."/>
            <person name="Mual P."/>
            <person name="Verma A."/>
            <person name="Krishnamurthi S."/>
            <person name="Tang S.K."/>
            <person name="Li W.J."/>
        </authorList>
    </citation>
    <scope>NUCLEOTIDE SEQUENCE [LARGE SCALE GENOMIC DNA]</scope>
    <source>
        <strain evidence="5 6">NIO-1109</strain>
    </source>
</reference>
<keyword evidence="1" id="KW-0378">Hydrolase</keyword>
<accession>A0A0V8GIE7</accession>
<dbReference type="InterPro" id="IPR042001">
    <property type="entry name" value="Sortase_F"/>
</dbReference>
<dbReference type="InterPro" id="IPR023365">
    <property type="entry name" value="Sortase_dom-sf"/>
</dbReference>
<feature type="compositionally biased region" description="Basic and acidic residues" evidence="3">
    <location>
        <begin position="49"/>
        <end position="61"/>
    </location>
</feature>
<dbReference type="RefSeq" id="WP_058264539.1">
    <property type="nucleotide sequence ID" value="NZ_FMYN01000001.1"/>
</dbReference>
<feature type="active site" description="Proton donor/acceptor" evidence="2">
    <location>
        <position position="135"/>
    </location>
</feature>
<evidence type="ECO:0000313" key="6">
    <source>
        <dbReference type="Proteomes" id="UP000053797"/>
    </source>
</evidence>
<dbReference type="Gene3D" id="2.60.40.10">
    <property type="entry name" value="Immunoglobulins"/>
    <property type="match status" value="1"/>
</dbReference>
<comment type="caution">
    <text evidence="5">The sequence shown here is derived from an EMBL/GenBank/DDBJ whole genome shotgun (WGS) entry which is preliminary data.</text>
</comment>
<evidence type="ECO:0000256" key="1">
    <source>
        <dbReference type="ARBA" id="ARBA00022801"/>
    </source>
</evidence>
<evidence type="ECO:0000256" key="3">
    <source>
        <dbReference type="SAM" id="MobiDB-lite"/>
    </source>
</evidence>
<dbReference type="CDD" id="cd05829">
    <property type="entry name" value="Sortase_F"/>
    <property type="match status" value="1"/>
</dbReference>
<dbReference type="GO" id="GO:0016787">
    <property type="term" value="F:hydrolase activity"/>
    <property type="evidence" value="ECO:0007669"/>
    <property type="project" value="UniProtKB-KW"/>
</dbReference>
<name>A0A0V8GIE7_9BACL</name>
<dbReference type="EMBL" id="LNQL01000001">
    <property type="protein sequence ID" value="KSU49910.1"/>
    <property type="molecule type" value="Genomic_DNA"/>
</dbReference>
<gene>
    <name evidence="5" type="ORF">AS033_00655</name>
</gene>
<dbReference type="InterPro" id="IPR005754">
    <property type="entry name" value="Sortase"/>
</dbReference>
<keyword evidence="4" id="KW-0732">Signal</keyword>
<dbReference type="Proteomes" id="UP000053797">
    <property type="component" value="Unassembled WGS sequence"/>
</dbReference>
<proteinExistence type="predicted"/>
<dbReference type="AlphaFoldDB" id="A0A0V8GIE7"/>
<feature type="chain" id="PRO_5006891963" evidence="4">
    <location>
        <begin position="32"/>
        <end position="315"/>
    </location>
</feature>
<evidence type="ECO:0000256" key="2">
    <source>
        <dbReference type="PIRSR" id="PIRSR605754-1"/>
    </source>
</evidence>
<protein>
    <submittedName>
        <fullName evidence="5">Peptidase C60</fullName>
    </submittedName>
</protein>
<dbReference type="InterPro" id="IPR013783">
    <property type="entry name" value="Ig-like_fold"/>
</dbReference>
<organism evidence="5 6">
    <name type="scientific">Exiguobacterium indicum</name>
    <dbReference type="NCBI Taxonomy" id="296995"/>
    <lineage>
        <taxon>Bacteria</taxon>
        <taxon>Bacillati</taxon>
        <taxon>Bacillota</taxon>
        <taxon>Bacilli</taxon>
        <taxon>Bacillales</taxon>
        <taxon>Bacillales Family XII. Incertae Sedis</taxon>
        <taxon>Exiguobacterium</taxon>
    </lineage>
</organism>
<evidence type="ECO:0000313" key="5">
    <source>
        <dbReference type="EMBL" id="KSU49910.1"/>
    </source>
</evidence>
<dbReference type="SUPFAM" id="SSF63817">
    <property type="entry name" value="Sortase"/>
    <property type="match status" value="1"/>
</dbReference>
<dbReference type="OrthoDB" id="525039at2"/>